<evidence type="ECO:0000313" key="10">
    <source>
        <dbReference type="EMBL" id="MFD2170125.1"/>
    </source>
</evidence>
<evidence type="ECO:0000256" key="4">
    <source>
        <dbReference type="ARBA" id="ARBA00023224"/>
    </source>
</evidence>
<keyword evidence="7" id="KW-0812">Transmembrane</keyword>
<evidence type="ECO:0000256" key="3">
    <source>
        <dbReference type="ARBA" id="ARBA00023136"/>
    </source>
</evidence>
<dbReference type="EMBL" id="JBHUIO010000005">
    <property type="protein sequence ID" value="MFD2170125.1"/>
    <property type="molecule type" value="Genomic_DNA"/>
</dbReference>
<dbReference type="PANTHER" id="PTHR32089:SF114">
    <property type="entry name" value="METHYL-ACCEPTING CHEMOTAXIS PROTEIN MCPB"/>
    <property type="match status" value="1"/>
</dbReference>
<evidence type="ECO:0000256" key="2">
    <source>
        <dbReference type="ARBA" id="ARBA00022475"/>
    </source>
</evidence>
<evidence type="ECO:0000313" key="11">
    <source>
        <dbReference type="Proteomes" id="UP001597343"/>
    </source>
</evidence>
<dbReference type="SUPFAM" id="SSF58104">
    <property type="entry name" value="Methyl-accepting chemotaxis protein (MCP) signaling domain"/>
    <property type="match status" value="1"/>
</dbReference>
<dbReference type="InterPro" id="IPR003660">
    <property type="entry name" value="HAMP_dom"/>
</dbReference>
<protein>
    <submittedName>
        <fullName evidence="10">Methyl-accepting chemotaxis protein</fullName>
    </submittedName>
</protein>
<reference evidence="11" key="1">
    <citation type="journal article" date="2019" name="Int. J. Syst. Evol. Microbiol.">
        <title>The Global Catalogue of Microorganisms (GCM) 10K type strain sequencing project: providing services to taxonomists for standard genome sequencing and annotation.</title>
        <authorList>
            <consortium name="The Broad Institute Genomics Platform"/>
            <consortium name="The Broad Institute Genome Sequencing Center for Infectious Disease"/>
            <person name="Wu L."/>
            <person name="Ma J."/>
        </authorList>
    </citation>
    <scope>NUCLEOTIDE SEQUENCE [LARGE SCALE GENOMIC DNA]</scope>
    <source>
        <strain evidence="11">CGMCC 1.13574</strain>
    </source>
</reference>
<feature type="domain" description="Methyl-accepting transducer" evidence="8">
    <location>
        <begin position="268"/>
        <end position="504"/>
    </location>
</feature>
<evidence type="ECO:0000256" key="5">
    <source>
        <dbReference type="ARBA" id="ARBA00029447"/>
    </source>
</evidence>
<dbReference type="SMART" id="SM00304">
    <property type="entry name" value="HAMP"/>
    <property type="match status" value="1"/>
</dbReference>
<keyword evidence="2" id="KW-1003">Cell membrane</keyword>
<dbReference type="RefSeq" id="WP_386045807.1">
    <property type="nucleotide sequence ID" value="NZ_JBHUIO010000005.1"/>
</dbReference>
<dbReference type="PROSITE" id="PS50111">
    <property type="entry name" value="CHEMOTAXIS_TRANSDUC_2"/>
    <property type="match status" value="1"/>
</dbReference>
<keyword evidence="3 7" id="KW-0472">Membrane</keyword>
<accession>A0ABW4ZWK2</accession>
<evidence type="ECO:0000256" key="7">
    <source>
        <dbReference type="SAM" id="Phobius"/>
    </source>
</evidence>
<dbReference type="InterPro" id="IPR004090">
    <property type="entry name" value="Chemotax_Me-accpt_rcpt"/>
</dbReference>
<name>A0ABW4ZWK2_9BACL</name>
<sequence>MNKKKTSKGVSVQTRLTLFVSVLLLVVVFATGGTVYFVMANELRAGANFQLHGHAAQTAKQVGILLQTSDSRMFEREATYVVENGLRQFESIGWKVTSVLLRPDGSSALDREGDLALDRELKAQMIQEKTGLLKSSSSGEARTYAFEFVPERNLVYVASVTDDDILAALTELRNVTGILVVAALVIGNFGIWFYTRNIQRSLLAMGKLMKEVAAGNLNIRYATGRDFREIAVLGVAVNSMVDNLRGLIGQVGEIAGKVASSSKELSHHAEETSEGIRQVAATIQEVAGGAESQAHAAVEAAGAMDAMALEIGRIVKRSIGVADESSQTAQEAEQGNRAIMQTIGQMNSIDRTTAHTSEAVQALEKRSSQVGKIVEVITGIAAQTNLLALNASIEAARAGEHGKGFAVVADEVSKLALQSQESARQIATLIREMQAEIARVVLAIGQGAEEIRSGIELVDRAGYTFSRILQAAEHVATQVQKITDASKEMSLHSQEVAGGVEVMKQVSQESAASSQSCAAASVVQLASMEDVNASADQLRAMAEELNSAISRFDL</sequence>
<evidence type="ECO:0000256" key="6">
    <source>
        <dbReference type="PROSITE-ProRule" id="PRU00284"/>
    </source>
</evidence>
<comment type="caution">
    <text evidence="10">The sequence shown here is derived from an EMBL/GenBank/DDBJ whole genome shotgun (WGS) entry which is preliminary data.</text>
</comment>
<comment type="subcellular location">
    <subcellularLocation>
        <location evidence="1">Cell membrane</location>
    </subcellularLocation>
</comment>
<dbReference type="SMART" id="SM00283">
    <property type="entry name" value="MA"/>
    <property type="match status" value="1"/>
</dbReference>
<dbReference type="Gene3D" id="1.10.287.950">
    <property type="entry name" value="Methyl-accepting chemotaxis protein"/>
    <property type="match status" value="1"/>
</dbReference>
<dbReference type="PANTHER" id="PTHR32089">
    <property type="entry name" value="METHYL-ACCEPTING CHEMOTAXIS PROTEIN MCPB"/>
    <property type="match status" value="1"/>
</dbReference>
<keyword evidence="11" id="KW-1185">Reference proteome</keyword>
<feature type="domain" description="HAMP" evidence="9">
    <location>
        <begin position="196"/>
        <end position="249"/>
    </location>
</feature>
<proteinExistence type="inferred from homology"/>
<feature type="transmembrane region" description="Helical" evidence="7">
    <location>
        <begin position="175"/>
        <end position="195"/>
    </location>
</feature>
<organism evidence="10 11">
    <name type="scientific">Tumebacillus lipolyticus</name>
    <dbReference type="NCBI Taxonomy" id="1280370"/>
    <lineage>
        <taxon>Bacteria</taxon>
        <taxon>Bacillati</taxon>
        <taxon>Bacillota</taxon>
        <taxon>Bacilli</taxon>
        <taxon>Bacillales</taxon>
        <taxon>Alicyclobacillaceae</taxon>
        <taxon>Tumebacillus</taxon>
    </lineage>
</organism>
<dbReference type="PRINTS" id="PR00260">
    <property type="entry name" value="CHEMTRNSDUCR"/>
</dbReference>
<dbReference type="Pfam" id="PF00015">
    <property type="entry name" value="MCPsignal"/>
    <property type="match status" value="1"/>
</dbReference>
<dbReference type="CDD" id="cd11386">
    <property type="entry name" value="MCP_signal"/>
    <property type="match status" value="1"/>
</dbReference>
<dbReference type="CDD" id="cd06225">
    <property type="entry name" value="HAMP"/>
    <property type="match status" value="1"/>
</dbReference>
<evidence type="ECO:0000259" key="8">
    <source>
        <dbReference type="PROSITE" id="PS50111"/>
    </source>
</evidence>
<gene>
    <name evidence="10" type="ORF">ACFSOY_08965</name>
</gene>
<dbReference type="PROSITE" id="PS50885">
    <property type="entry name" value="HAMP"/>
    <property type="match status" value="1"/>
</dbReference>
<dbReference type="Proteomes" id="UP001597343">
    <property type="component" value="Unassembled WGS sequence"/>
</dbReference>
<keyword evidence="7" id="KW-1133">Transmembrane helix</keyword>
<comment type="similarity">
    <text evidence="5">Belongs to the methyl-accepting chemotaxis (MCP) protein family.</text>
</comment>
<evidence type="ECO:0000256" key="1">
    <source>
        <dbReference type="ARBA" id="ARBA00004236"/>
    </source>
</evidence>
<keyword evidence="4 6" id="KW-0807">Transducer</keyword>
<dbReference type="Pfam" id="PF00672">
    <property type="entry name" value="HAMP"/>
    <property type="match status" value="1"/>
</dbReference>
<dbReference type="InterPro" id="IPR004089">
    <property type="entry name" value="MCPsignal_dom"/>
</dbReference>
<evidence type="ECO:0000259" key="9">
    <source>
        <dbReference type="PROSITE" id="PS50885"/>
    </source>
</evidence>